<dbReference type="GO" id="GO:0003723">
    <property type="term" value="F:RNA binding"/>
    <property type="evidence" value="ECO:0007669"/>
    <property type="project" value="InterPro"/>
</dbReference>
<name>V5Z8E2_9GAMM</name>
<accession>V5Z8E2</accession>
<dbReference type="Pfam" id="PF09907">
    <property type="entry name" value="HigB_toxin"/>
    <property type="match status" value="1"/>
</dbReference>
<evidence type="ECO:0000313" key="1">
    <source>
        <dbReference type="EMBL" id="CCG87617.1"/>
    </source>
</evidence>
<organism evidence="1 2">
    <name type="scientific">Erwinia piriflorinigrans CFBP 5888</name>
    <dbReference type="NCBI Taxonomy" id="1161919"/>
    <lineage>
        <taxon>Bacteria</taxon>
        <taxon>Pseudomonadati</taxon>
        <taxon>Pseudomonadota</taxon>
        <taxon>Gammaproteobacteria</taxon>
        <taxon>Enterobacterales</taxon>
        <taxon>Erwiniaceae</taxon>
        <taxon>Erwinia</taxon>
    </lineage>
</organism>
<dbReference type="AlphaFoldDB" id="V5Z8E2"/>
<dbReference type="OrthoDB" id="9799912at2"/>
<reference evidence="1 2" key="1">
    <citation type="journal article" date="2013" name="Syst. Appl. Microbiol.">
        <title>Phylogenetic position and virulence apparatus of the pear flower necrosis pathogen Erwinia piriflorinigrans CFBP 5888T as assessed by comparative genomics.</title>
        <authorList>
            <person name="Smits T.H."/>
            <person name="Rezzonico F."/>
            <person name="Lopez M.M."/>
            <person name="Blom J."/>
            <person name="Goesmann A."/>
            <person name="Frey J.E."/>
            <person name="Duffy B."/>
        </authorList>
    </citation>
    <scope>NUCLEOTIDE SEQUENCE [LARGE SCALE GENOMIC DNA]</scope>
    <source>
        <strain evidence="2">CFBP5888</strain>
    </source>
</reference>
<protein>
    <recommendedName>
        <fullName evidence="3">Type II toxin-antitoxin system HigB family toxin</fullName>
    </recommendedName>
</protein>
<dbReference type="GO" id="GO:0110001">
    <property type="term" value="C:toxin-antitoxin complex"/>
    <property type="evidence" value="ECO:0007669"/>
    <property type="project" value="InterPro"/>
</dbReference>
<gene>
    <name evidence="1" type="ORF">EPIR_2252</name>
</gene>
<evidence type="ECO:0008006" key="3">
    <source>
        <dbReference type="Google" id="ProtNLM"/>
    </source>
</evidence>
<proteinExistence type="predicted"/>
<sequence>MRVITAKVVTEAMQKHAQWKVGLKLWLNVFNTATLRFDSFSQLRAHWLQVSGWDLDFISCARLKPESRKGPLDICVFDIHKNQCRLVTWINTRSGTLYIKQVCSHADYDKWWRDQTKAKR</sequence>
<dbReference type="RefSeq" id="WP_023655405.1">
    <property type="nucleotide sequence ID" value="NZ_CAHS01000015.1"/>
</dbReference>
<dbReference type="GO" id="GO:0004519">
    <property type="term" value="F:endonuclease activity"/>
    <property type="evidence" value="ECO:0007669"/>
    <property type="project" value="InterPro"/>
</dbReference>
<dbReference type="InterPro" id="IPR018669">
    <property type="entry name" value="Toxin_HigB"/>
</dbReference>
<comment type="caution">
    <text evidence="1">The sequence shown here is derived from an EMBL/GenBank/DDBJ whole genome shotgun (WGS) entry which is preliminary data.</text>
</comment>
<dbReference type="STRING" id="1161919.EPIR_2252"/>
<evidence type="ECO:0000313" key="2">
    <source>
        <dbReference type="Proteomes" id="UP000018217"/>
    </source>
</evidence>
<dbReference type="EMBL" id="CAHS01000015">
    <property type="protein sequence ID" value="CCG87617.1"/>
    <property type="molecule type" value="Genomic_DNA"/>
</dbReference>
<dbReference type="Proteomes" id="UP000018217">
    <property type="component" value="Unassembled WGS sequence"/>
</dbReference>
<keyword evidence="2" id="KW-1185">Reference proteome</keyword>